<dbReference type="RefSeq" id="WP_068322664.1">
    <property type="nucleotide sequence ID" value="NZ_CP010835.1"/>
</dbReference>
<evidence type="ECO:0000256" key="1">
    <source>
        <dbReference type="SAM" id="Coils"/>
    </source>
</evidence>
<dbReference type="PATRIC" id="fig|1609559.3.peg.1432"/>
<evidence type="ECO:0000313" key="4">
    <source>
        <dbReference type="Proteomes" id="UP000070587"/>
    </source>
</evidence>
<feature type="region of interest" description="Disordered" evidence="2">
    <location>
        <begin position="200"/>
        <end position="219"/>
    </location>
</feature>
<reference evidence="4" key="1">
    <citation type="submission" date="2015-02" db="EMBL/GenBank/DDBJ databases">
        <title>Pyrococcus kukulkanii sp. nov., a novel hyperthermophilic archaeon isolated from a deep-sea hydrothermal vent at the Guaymas Basin.</title>
        <authorList>
            <person name="Oger P.M."/>
            <person name="Callac N."/>
            <person name="Jebbar M."/>
            <person name="Godfroy A."/>
        </authorList>
    </citation>
    <scope>NUCLEOTIDE SEQUENCE [LARGE SCALE GENOMIC DNA]</scope>
    <source>
        <strain evidence="4">NCB100</strain>
    </source>
</reference>
<dbReference type="STRING" id="1609559.TQ32_06800"/>
<dbReference type="Pfam" id="PF09840">
    <property type="entry name" value="DUF2067"/>
    <property type="match status" value="1"/>
</dbReference>
<dbReference type="GeneID" id="28491530"/>
<evidence type="ECO:0008006" key="5">
    <source>
        <dbReference type="Google" id="ProtNLM"/>
    </source>
</evidence>
<feature type="coiled-coil region" evidence="1">
    <location>
        <begin position="39"/>
        <end position="66"/>
    </location>
</feature>
<dbReference type="Proteomes" id="UP000070587">
    <property type="component" value="Chromosome"/>
</dbReference>
<evidence type="ECO:0000256" key="2">
    <source>
        <dbReference type="SAM" id="MobiDB-lite"/>
    </source>
</evidence>
<accession>A0A127BC35</accession>
<protein>
    <recommendedName>
        <fullName evidence="5">DUF2067 domain-containing protein</fullName>
    </recommendedName>
</protein>
<name>A0A127BC35_9EURY</name>
<proteinExistence type="predicted"/>
<gene>
    <name evidence="3" type="ORF">TQ32_06800</name>
</gene>
<reference evidence="3 4" key="2">
    <citation type="journal article" date="2016" name="Int. J. Syst. Evol. Microbiol.">
        <title>Pyrococcus kukulkanii sp. nov., a hyperthermophilic, piezophilic archaeon isolated from a deep-sea hydrothermal vent.</title>
        <authorList>
            <person name="Callac N."/>
            <person name="Oger P."/>
            <person name="Lesongeur F."/>
            <person name="Rattray J.E."/>
            <person name="Vannier P."/>
            <person name="Michoud G."/>
            <person name="Beauverger M."/>
            <person name="Gayet N."/>
            <person name="Rouxel O."/>
            <person name="Jebbar M."/>
            <person name="Godfroy A."/>
        </authorList>
    </citation>
    <scope>NUCLEOTIDE SEQUENCE [LARGE SCALE GENOMIC DNA]</scope>
    <source>
        <strain evidence="3 4">NCB100</strain>
    </source>
</reference>
<sequence>MRAKKVIVIHVRDDVEKEEFMKEVQRLNLPAFVYIHGKLNSLKVNVQGTKDEIREALRAIREAHKRVRGRLYPDRQGLFTYSPDDIFREASANVSLPILIRALELMGERVEVKDEYIKTSMPWREIVELVKKLSEVVNQIALQTTRQIREVVAPVSVVYDIDPEELLDLLVDLGLAEYKEDKFKYELIKNKEQALEELLRHLEGEEDEDRGHKERGELA</sequence>
<evidence type="ECO:0000313" key="3">
    <source>
        <dbReference type="EMBL" id="AMM54216.1"/>
    </source>
</evidence>
<dbReference type="EMBL" id="CP010835">
    <property type="protein sequence ID" value="AMM54216.1"/>
    <property type="molecule type" value="Genomic_DNA"/>
</dbReference>
<dbReference type="InterPro" id="IPR019202">
    <property type="entry name" value="DUF2067"/>
</dbReference>
<keyword evidence="1" id="KW-0175">Coiled coil</keyword>
<dbReference type="KEGG" id="pyc:TQ32_06800"/>
<organism evidence="3 4">
    <name type="scientific">Pyrococcus kukulkanii</name>
    <dbReference type="NCBI Taxonomy" id="1609559"/>
    <lineage>
        <taxon>Archaea</taxon>
        <taxon>Methanobacteriati</taxon>
        <taxon>Methanobacteriota</taxon>
        <taxon>Thermococci</taxon>
        <taxon>Thermococcales</taxon>
        <taxon>Thermococcaceae</taxon>
        <taxon>Pyrococcus</taxon>
    </lineage>
</organism>
<dbReference type="AlphaFoldDB" id="A0A127BC35"/>
<dbReference type="OrthoDB" id="85910at2157"/>